<accession>A0ABV3Z1Z0</accession>
<keyword evidence="1" id="KW-0812">Transmembrane</keyword>
<dbReference type="EMBL" id="JBEHZE010000001">
    <property type="protein sequence ID" value="MEX6632800.1"/>
    <property type="molecule type" value="Genomic_DNA"/>
</dbReference>
<evidence type="ECO:0000313" key="2">
    <source>
        <dbReference type="EMBL" id="MEX6632800.1"/>
    </source>
</evidence>
<dbReference type="RefSeq" id="WP_369312732.1">
    <property type="nucleotide sequence ID" value="NZ_JBEHZE010000001.1"/>
</dbReference>
<dbReference type="Proteomes" id="UP001560685">
    <property type="component" value="Unassembled WGS sequence"/>
</dbReference>
<sequence length="44" mass="5057">MTFIAFETISLVEWVIMGFIVTNTAIAGLCVLERSVRRLENRKK</sequence>
<evidence type="ECO:0000256" key="1">
    <source>
        <dbReference type="SAM" id="Phobius"/>
    </source>
</evidence>
<name>A0ABV3Z1Z0_9PROT</name>
<evidence type="ECO:0000313" key="3">
    <source>
        <dbReference type="Proteomes" id="UP001560685"/>
    </source>
</evidence>
<gene>
    <name evidence="2" type="ORF">ABFZ84_04495</name>
</gene>
<organism evidence="2 3">
    <name type="scientific">Hyphococcus lacteus</name>
    <dbReference type="NCBI Taxonomy" id="3143536"/>
    <lineage>
        <taxon>Bacteria</taxon>
        <taxon>Pseudomonadati</taxon>
        <taxon>Pseudomonadota</taxon>
        <taxon>Alphaproteobacteria</taxon>
        <taxon>Parvularculales</taxon>
        <taxon>Parvularculaceae</taxon>
        <taxon>Hyphococcus</taxon>
    </lineage>
</organism>
<keyword evidence="1" id="KW-1133">Transmembrane helix</keyword>
<keyword evidence="1" id="KW-0472">Membrane</keyword>
<comment type="caution">
    <text evidence="2">The sequence shown here is derived from an EMBL/GenBank/DDBJ whole genome shotgun (WGS) entry which is preliminary data.</text>
</comment>
<reference evidence="2 3" key="1">
    <citation type="submission" date="2024-05" db="EMBL/GenBank/DDBJ databases">
        <title>Three bacterial strains, DH-69, EH-24, and ECK-19 isolated from coastal sediments.</title>
        <authorList>
            <person name="Ye Y.-Q."/>
            <person name="Du Z.-J."/>
        </authorList>
    </citation>
    <scope>NUCLEOTIDE SEQUENCE [LARGE SCALE GENOMIC DNA]</scope>
    <source>
        <strain evidence="2 3">ECK-19</strain>
    </source>
</reference>
<protein>
    <submittedName>
        <fullName evidence="2">Uncharacterized protein</fullName>
    </submittedName>
</protein>
<proteinExistence type="predicted"/>
<keyword evidence="3" id="KW-1185">Reference proteome</keyword>
<feature type="transmembrane region" description="Helical" evidence="1">
    <location>
        <begin position="12"/>
        <end position="32"/>
    </location>
</feature>